<protein>
    <recommendedName>
        <fullName evidence="10">Bifunctional purine biosynthesis protein PurH</fullName>
    </recommendedName>
    <domain>
        <recommendedName>
            <fullName evidence="10">Phosphoribosylaminoimidazolecarboxamide formyltransferase</fullName>
            <ecNumber evidence="10">2.1.2.3</ecNumber>
        </recommendedName>
        <alternativeName>
            <fullName evidence="10">AICAR transformylase</fullName>
        </alternativeName>
    </domain>
    <domain>
        <recommendedName>
            <fullName evidence="10">IMP cyclohydrolase</fullName>
            <ecNumber evidence="10">3.5.4.10</ecNumber>
        </recommendedName>
        <alternativeName>
            <fullName evidence="10">ATIC</fullName>
        </alternativeName>
        <alternativeName>
            <fullName evidence="10">IMP synthase</fullName>
        </alternativeName>
        <alternativeName>
            <fullName evidence="10">Inosinicase</fullName>
        </alternativeName>
    </domain>
</protein>
<dbReference type="GO" id="GO:0003937">
    <property type="term" value="F:IMP cyclohydrolase activity"/>
    <property type="evidence" value="ECO:0007669"/>
    <property type="project" value="UniProtKB-UniRule"/>
</dbReference>
<comment type="similarity">
    <text evidence="3 10">Belongs to the PurH family.</text>
</comment>
<dbReference type="PANTHER" id="PTHR11692:SF0">
    <property type="entry name" value="BIFUNCTIONAL PURINE BIOSYNTHESIS PROTEIN ATIC"/>
    <property type="match status" value="1"/>
</dbReference>
<keyword evidence="4 10" id="KW-0808">Transferase</keyword>
<comment type="domain">
    <text evidence="10">The IMP cyclohydrolase activity resides in the N-terminal region.</text>
</comment>
<dbReference type="SMART" id="SM00798">
    <property type="entry name" value="AICARFT_IMPCHas"/>
    <property type="match status" value="1"/>
</dbReference>
<evidence type="ECO:0000256" key="7">
    <source>
        <dbReference type="ARBA" id="ARBA00023268"/>
    </source>
</evidence>
<dbReference type="HAMAP" id="MF_00139">
    <property type="entry name" value="PurH"/>
    <property type="match status" value="1"/>
</dbReference>
<dbReference type="EC" id="2.1.2.3" evidence="10"/>
<evidence type="ECO:0000313" key="13">
    <source>
        <dbReference type="Proteomes" id="UP000269544"/>
    </source>
</evidence>
<dbReference type="InterPro" id="IPR036914">
    <property type="entry name" value="MGS-like_dom_sf"/>
</dbReference>
<keyword evidence="7 10" id="KW-0511">Multifunctional enzyme</keyword>
<dbReference type="EC" id="3.5.4.10" evidence="10"/>
<evidence type="ECO:0000256" key="9">
    <source>
        <dbReference type="ARBA" id="ARBA00050687"/>
    </source>
</evidence>
<dbReference type="Pfam" id="PF01808">
    <property type="entry name" value="AICARFT_IMPCHas"/>
    <property type="match status" value="1"/>
</dbReference>
<dbReference type="PIRSF" id="PIRSF000414">
    <property type="entry name" value="AICARFT_IMPCHas"/>
    <property type="match status" value="1"/>
</dbReference>
<dbReference type="PROSITE" id="PS51855">
    <property type="entry name" value="MGS"/>
    <property type="match status" value="1"/>
</dbReference>
<evidence type="ECO:0000256" key="6">
    <source>
        <dbReference type="ARBA" id="ARBA00022801"/>
    </source>
</evidence>
<dbReference type="UniPathway" id="UPA00074">
    <property type="reaction ID" value="UER00133"/>
</dbReference>
<evidence type="ECO:0000256" key="2">
    <source>
        <dbReference type="ARBA" id="ARBA00004954"/>
    </source>
</evidence>
<feature type="domain" description="MGS-like" evidence="11">
    <location>
        <begin position="1"/>
        <end position="143"/>
    </location>
</feature>
<dbReference type="InterPro" id="IPR011607">
    <property type="entry name" value="MGS-like_dom"/>
</dbReference>
<dbReference type="NCBIfam" id="TIGR00355">
    <property type="entry name" value="purH"/>
    <property type="match status" value="1"/>
</dbReference>
<sequence length="507" mass="55177">MKYALLSVTDKTDIASFARGLAEAGFTILSTGGTLAAIREAGIEALAVEDYTGFPEMLGGRVKTLHPKVHGGILYKRDDAEHKETVRASEIGDIDLVCVNLYPFEETYLSKKSDDELIENIDIGGPSMVRSAAKNHKDVYIVTDPADYEKVLEAIRTGGDQMALRRELAMKAFSLTAYYDSMIARYFAEATNSEAKTFTLGLKKDGDLRYGENPHQKAAVYTDPMTEGYFSHLQQFQGKELSYNNLNDLNTAVSLAGEFVEEEGIVCVGLKHATPCGVALADSALDAYKGMFEADDTSIFGGIVAFNGVVDAACAEEMVKIFLEVVAAKDFTPEALEIFTKKKNLRVLKVDYEAGAPEKELRLASGKVLIQDTDTDGEEGYDVVTEKAPTSAENVDLLFGMKVVKYVRSNAVVLVKDKKTLGIGGGETSRIWALENIFHHHPERDFAGASLASDAFFPFDDCVKAAAEKGVSAVIQPGGSIRDEDSVKACNEAGMAMVFTGIRHFRH</sequence>
<proteinExistence type="inferred from homology"/>
<dbReference type="FunFam" id="3.40.50.1380:FF:000001">
    <property type="entry name" value="Bifunctional purine biosynthesis protein PurH"/>
    <property type="match status" value="1"/>
</dbReference>
<dbReference type="GO" id="GO:0006189">
    <property type="term" value="P:'de novo' IMP biosynthetic process"/>
    <property type="evidence" value="ECO:0007669"/>
    <property type="project" value="UniProtKB-UniRule"/>
</dbReference>
<dbReference type="FunFam" id="3.40.140.20:FF:000001">
    <property type="entry name" value="Bifunctional purine biosynthesis protein PurH"/>
    <property type="match status" value="1"/>
</dbReference>
<dbReference type="SUPFAM" id="SSF52335">
    <property type="entry name" value="Methylglyoxal synthase-like"/>
    <property type="match status" value="1"/>
</dbReference>
<evidence type="ECO:0000256" key="1">
    <source>
        <dbReference type="ARBA" id="ARBA00004844"/>
    </source>
</evidence>
<comment type="catalytic activity">
    <reaction evidence="8 10">
        <text>(6R)-10-formyltetrahydrofolate + 5-amino-1-(5-phospho-beta-D-ribosyl)imidazole-4-carboxamide = 5-formamido-1-(5-phospho-D-ribosyl)imidazole-4-carboxamide + (6S)-5,6,7,8-tetrahydrofolate</text>
        <dbReference type="Rhea" id="RHEA:22192"/>
        <dbReference type="ChEBI" id="CHEBI:57453"/>
        <dbReference type="ChEBI" id="CHEBI:58467"/>
        <dbReference type="ChEBI" id="CHEBI:58475"/>
        <dbReference type="ChEBI" id="CHEBI:195366"/>
        <dbReference type="EC" id="2.1.2.3"/>
    </reaction>
</comment>
<keyword evidence="5 10" id="KW-0658">Purine biosynthesis</keyword>
<dbReference type="Gene3D" id="3.40.140.20">
    <property type="match status" value="2"/>
</dbReference>
<dbReference type="CDD" id="cd01421">
    <property type="entry name" value="IMPCH"/>
    <property type="match status" value="1"/>
</dbReference>
<evidence type="ECO:0000256" key="5">
    <source>
        <dbReference type="ARBA" id="ARBA00022755"/>
    </source>
</evidence>
<evidence type="ECO:0000256" key="3">
    <source>
        <dbReference type="ARBA" id="ARBA00007667"/>
    </source>
</evidence>
<dbReference type="RefSeq" id="WP_126465920.1">
    <property type="nucleotide sequence ID" value="NZ_LR134523.1"/>
</dbReference>
<keyword evidence="6 10" id="KW-0378">Hydrolase</keyword>
<dbReference type="InterPro" id="IPR024051">
    <property type="entry name" value="AICAR_Tfase_dup_dom_sf"/>
</dbReference>
<dbReference type="Gene3D" id="3.40.50.1380">
    <property type="entry name" value="Methylglyoxal synthase-like domain"/>
    <property type="match status" value="1"/>
</dbReference>
<reference evidence="12 13" key="1">
    <citation type="submission" date="2018-12" db="EMBL/GenBank/DDBJ databases">
        <authorList>
            <consortium name="Pathogen Informatics"/>
        </authorList>
    </citation>
    <scope>NUCLEOTIDE SEQUENCE [LARGE SCALE GENOMIC DNA]</scope>
    <source>
        <strain evidence="12 13">NCTC13079</strain>
    </source>
</reference>
<comment type="pathway">
    <text evidence="1 10">Purine metabolism; IMP biosynthesis via de novo pathway; IMP from 5-formamido-1-(5-phospho-D-ribosyl)imidazole-4-carboxamide: step 1/1.</text>
</comment>
<dbReference type="KEGG" id="piv:NCTC13079_01290"/>
<dbReference type="Pfam" id="PF02142">
    <property type="entry name" value="MGS"/>
    <property type="match status" value="1"/>
</dbReference>
<evidence type="ECO:0000313" key="12">
    <source>
        <dbReference type="EMBL" id="VEJ36095.1"/>
    </source>
</evidence>
<comment type="pathway">
    <text evidence="2 10">Purine metabolism; IMP biosynthesis via de novo pathway; 5-formamido-1-(5-phospho-D-ribosyl)imidazole-4-carboxamide from 5-amino-1-(5-phospho-D-ribosyl)imidazole-4-carboxamide (10-formyl THF route): step 1/1.</text>
</comment>
<dbReference type="EMBL" id="LR134523">
    <property type="protein sequence ID" value="VEJ36095.1"/>
    <property type="molecule type" value="Genomic_DNA"/>
</dbReference>
<evidence type="ECO:0000256" key="10">
    <source>
        <dbReference type="HAMAP-Rule" id="MF_00139"/>
    </source>
</evidence>
<dbReference type="InterPro" id="IPR016193">
    <property type="entry name" value="Cytidine_deaminase-like"/>
</dbReference>
<dbReference type="InterPro" id="IPR002695">
    <property type="entry name" value="PurH-like"/>
</dbReference>
<dbReference type="SUPFAM" id="SSF53927">
    <property type="entry name" value="Cytidine deaminase-like"/>
    <property type="match status" value="1"/>
</dbReference>
<comment type="catalytic activity">
    <reaction evidence="9 10">
        <text>IMP + H2O = 5-formamido-1-(5-phospho-D-ribosyl)imidazole-4-carboxamide</text>
        <dbReference type="Rhea" id="RHEA:18445"/>
        <dbReference type="ChEBI" id="CHEBI:15377"/>
        <dbReference type="ChEBI" id="CHEBI:58053"/>
        <dbReference type="ChEBI" id="CHEBI:58467"/>
        <dbReference type="EC" id="3.5.4.10"/>
    </reaction>
</comment>
<dbReference type="GO" id="GO:0005829">
    <property type="term" value="C:cytosol"/>
    <property type="evidence" value="ECO:0007669"/>
    <property type="project" value="TreeGrafter"/>
</dbReference>
<name>A0A3S4YW05_9FIRM</name>
<dbReference type="Proteomes" id="UP000269544">
    <property type="component" value="Chromosome"/>
</dbReference>
<accession>A0A3S4YW05</accession>
<dbReference type="PANTHER" id="PTHR11692">
    <property type="entry name" value="BIFUNCTIONAL PURINE BIOSYNTHESIS PROTEIN PURH"/>
    <property type="match status" value="1"/>
</dbReference>
<evidence type="ECO:0000259" key="11">
    <source>
        <dbReference type="PROSITE" id="PS51855"/>
    </source>
</evidence>
<dbReference type="AlphaFoldDB" id="A0A3S4YW05"/>
<evidence type="ECO:0000256" key="8">
    <source>
        <dbReference type="ARBA" id="ARBA00050488"/>
    </source>
</evidence>
<dbReference type="OrthoDB" id="9802065at2"/>
<dbReference type="NCBIfam" id="NF002049">
    <property type="entry name" value="PRK00881.1"/>
    <property type="match status" value="1"/>
</dbReference>
<evidence type="ECO:0000256" key="4">
    <source>
        <dbReference type="ARBA" id="ARBA00022679"/>
    </source>
</evidence>
<keyword evidence="13" id="KW-1185">Reference proteome</keyword>
<dbReference type="GO" id="GO:0004643">
    <property type="term" value="F:phosphoribosylaminoimidazolecarboxamide formyltransferase activity"/>
    <property type="evidence" value="ECO:0007669"/>
    <property type="project" value="UniProtKB-UniRule"/>
</dbReference>
<dbReference type="SMART" id="SM00851">
    <property type="entry name" value="MGS"/>
    <property type="match status" value="1"/>
</dbReference>
<organism evidence="12 13">
    <name type="scientific">Aedoeadaptatus ivorii</name>
    <dbReference type="NCBI Taxonomy" id="54006"/>
    <lineage>
        <taxon>Bacteria</taxon>
        <taxon>Bacillati</taxon>
        <taxon>Bacillota</taxon>
        <taxon>Tissierellia</taxon>
        <taxon>Tissierellales</taxon>
        <taxon>Peptoniphilaceae</taxon>
        <taxon>Aedoeadaptatus</taxon>
    </lineage>
</organism>
<gene>
    <name evidence="10 12" type="primary">purH</name>
    <name evidence="12" type="ORF">NCTC13079_01290</name>
</gene>